<proteinExistence type="predicted"/>
<evidence type="ECO:0000313" key="1">
    <source>
        <dbReference type="EMBL" id="GAA3930895.1"/>
    </source>
</evidence>
<accession>A0ABP7MV87</accession>
<dbReference type="Proteomes" id="UP001501591">
    <property type="component" value="Unassembled WGS sequence"/>
</dbReference>
<sequence length="200" mass="22444">MLDEKYREIERGMGFTDGLSHHRHLFCAHSSDGFVEDDYPRLGTQRSSEFHSLLHSVGKRSSRPVQHIVKAEELCHFMHARAMNGFVSPRAGGSEGKADDSGREEMMATVQQVLAHCSPAPERKILEGARHASPHEVVSPQIRHRCVSHTDLSGCRPVDARQQIEQRALACTIRSDESMDLALLNLEVHIRECDNTSELL</sequence>
<evidence type="ECO:0000313" key="2">
    <source>
        <dbReference type="Proteomes" id="UP001501591"/>
    </source>
</evidence>
<protein>
    <submittedName>
        <fullName evidence="1">Uncharacterized protein</fullName>
    </submittedName>
</protein>
<comment type="caution">
    <text evidence="1">The sequence shown here is derived from an EMBL/GenBank/DDBJ whole genome shotgun (WGS) entry which is preliminary data.</text>
</comment>
<keyword evidence="2" id="KW-1185">Reference proteome</keyword>
<name>A0ABP7MV87_9MICO</name>
<organism evidence="1 2">
    <name type="scientific">Microbacterium soli</name>
    <dbReference type="NCBI Taxonomy" id="446075"/>
    <lineage>
        <taxon>Bacteria</taxon>
        <taxon>Bacillati</taxon>
        <taxon>Actinomycetota</taxon>
        <taxon>Actinomycetes</taxon>
        <taxon>Micrococcales</taxon>
        <taxon>Microbacteriaceae</taxon>
        <taxon>Microbacterium</taxon>
    </lineage>
</organism>
<gene>
    <name evidence="1" type="ORF">GCM10022383_06840</name>
</gene>
<reference evidence="2" key="1">
    <citation type="journal article" date="2019" name="Int. J. Syst. Evol. Microbiol.">
        <title>The Global Catalogue of Microorganisms (GCM) 10K type strain sequencing project: providing services to taxonomists for standard genome sequencing and annotation.</title>
        <authorList>
            <consortium name="The Broad Institute Genomics Platform"/>
            <consortium name="The Broad Institute Genome Sequencing Center for Infectious Disease"/>
            <person name="Wu L."/>
            <person name="Ma J."/>
        </authorList>
    </citation>
    <scope>NUCLEOTIDE SEQUENCE [LARGE SCALE GENOMIC DNA]</scope>
    <source>
        <strain evidence="2">JCM 17024</strain>
    </source>
</reference>
<dbReference type="EMBL" id="BAABCP010000001">
    <property type="protein sequence ID" value="GAA3930895.1"/>
    <property type="molecule type" value="Genomic_DNA"/>
</dbReference>